<evidence type="ECO:0000256" key="2">
    <source>
        <dbReference type="ARBA" id="ARBA00005346"/>
    </source>
</evidence>
<feature type="region of interest" description="Disordered" evidence="8">
    <location>
        <begin position="449"/>
        <end position="469"/>
    </location>
</feature>
<dbReference type="RefSeq" id="WP_285489399.1">
    <property type="nucleotide sequence ID" value="NZ_BSTI01000020.1"/>
</dbReference>
<evidence type="ECO:0000256" key="3">
    <source>
        <dbReference type="ARBA" id="ARBA00022475"/>
    </source>
</evidence>
<dbReference type="PANTHER" id="PTHR42703">
    <property type="entry name" value="NADH DEHYDROGENASE"/>
    <property type="match status" value="1"/>
</dbReference>
<protein>
    <recommendedName>
        <fullName evidence="10">NADH:quinone oxidoreductase/Mrp antiporter transmembrane domain-containing protein</fullName>
    </recommendedName>
</protein>
<evidence type="ECO:0000313" key="12">
    <source>
        <dbReference type="Proteomes" id="UP001165136"/>
    </source>
</evidence>
<evidence type="ECO:0000256" key="4">
    <source>
        <dbReference type="ARBA" id="ARBA00022692"/>
    </source>
</evidence>
<feature type="transmembrane region" description="Helical" evidence="9">
    <location>
        <begin position="414"/>
        <end position="436"/>
    </location>
</feature>
<dbReference type="InterPro" id="IPR001750">
    <property type="entry name" value="ND/Mrp_TM"/>
</dbReference>
<comment type="subcellular location">
    <subcellularLocation>
        <location evidence="1">Cell membrane</location>
        <topology evidence="1">Multi-pass membrane protein</topology>
    </subcellularLocation>
    <subcellularLocation>
        <location evidence="7">Membrane</location>
        <topology evidence="7">Multi-pass membrane protein</topology>
    </subcellularLocation>
</comment>
<feature type="transmembrane region" description="Helical" evidence="9">
    <location>
        <begin position="311"/>
        <end position="333"/>
    </location>
</feature>
<evidence type="ECO:0000256" key="1">
    <source>
        <dbReference type="ARBA" id="ARBA00004651"/>
    </source>
</evidence>
<evidence type="ECO:0000256" key="7">
    <source>
        <dbReference type="RuleBase" id="RU000320"/>
    </source>
</evidence>
<keyword evidence="3" id="KW-1003">Cell membrane</keyword>
<feature type="compositionally biased region" description="Basic and acidic residues" evidence="8">
    <location>
        <begin position="457"/>
        <end position="468"/>
    </location>
</feature>
<feature type="transmembrane region" description="Helical" evidence="9">
    <location>
        <begin position="213"/>
        <end position="238"/>
    </location>
</feature>
<evidence type="ECO:0000256" key="6">
    <source>
        <dbReference type="ARBA" id="ARBA00023136"/>
    </source>
</evidence>
<evidence type="ECO:0000256" key="9">
    <source>
        <dbReference type="SAM" id="Phobius"/>
    </source>
</evidence>
<feature type="transmembrane region" description="Helical" evidence="9">
    <location>
        <begin position="591"/>
        <end position="608"/>
    </location>
</feature>
<reference evidence="11" key="1">
    <citation type="submission" date="2023-03" db="EMBL/GenBank/DDBJ databases">
        <title>Amycolatopsis taiwanensis NBRC 103393.</title>
        <authorList>
            <person name="Ichikawa N."/>
            <person name="Sato H."/>
            <person name="Tonouchi N."/>
        </authorList>
    </citation>
    <scope>NUCLEOTIDE SEQUENCE</scope>
    <source>
        <strain evidence="11">NBRC 103393</strain>
    </source>
</reference>
<sequence length="609" mass="62896">MSAILTPQSLPAVLIVLPVGGACVLLAIGRWLPRVAIDSIATAVALIGVFVAGVLVHVTAGDRVVTWSGGWQPRPGLTVGIVLVSDRAAAALALLIAALTVCALLFGWRYFDDVQAHYHALMLLFLSGMTGFVLTGDLFDMFVFFELMGAAAYALAALKIEEPESVQGGLTFAVINSLGGYLALVGIGLLYARTGQLGLPQLSVALAGQSSDILVRAAFVLIVTGWLVKAAAVPFHFWLADAHAVAPSPVCVLFSGTMAPLGVYAVARLYWTAFRSVVPEAAIHRTLLVIAVATAVVGASMCVTQRHIKRMLAYSTIAHIGLFLLGLAALNALGLAGSGVYLAGHAAIKGALFLLAGALLNRYRSLDEVSLYGQACDRRLNGALFVLGGLALAGLPPFGTGLGKSLVENAGGQAWLTALVIAVSAVTGGTVLRVALRVYFRIGPPPPERQTAGEVVTGRDEQPDERPPTKYTPLPILAAIILLLAGGLALGSVPRLARASGPAAASFADPGGYTAQALGAAAAPPAGGVPETTWEPTGLILGFVSAGAACVMAFLALYASRLPWLVRRPSTAMRPVVAALHRLHSGHIGDYTAWLAFGSAVLAGLLILG</sequence>
<keyword evidence="6 9" id="KW-0472">Membrane</keyword>
<dbReference type="EMBL" id="BSTI01000020">
    <property type="protein sequence ID" value="GLY70103.1"/>
    <property type="molecule type" value="Genomic_DNA"/>
</dbReference>
<feature type="transmembrane region" description="Helical" evidence="9">
    <location>
        <begin position="118"/>
        <end position="135"/>
    </location>
</feature>
<keyword evidence="4 7" id="KW-0812">Transmembrane</keyword>
<feature type="transmembrane region" description="Helical" evidence="9">
    <location>
        <begin position="380"/>
        <end position="402"/>
    </location>
</feature>
<organism evidence="11 12">
    <name type="scientific">Amycolatopsis taiwanensis</name>
    <dbReference type="NCBI Taxonomy" id="342230"/>
    <lineage>
        <taxon>Bacteria</taxon>
        <taxon>Bacillati</taxon>
        <taxon>Actinomycetota</taxon>
        <taxon>Actinomycetes</taxon>
        <taxon>Pseudonocardiales</taxon>
        <taxon>Pseudonocardiaceae</taxon>
        <taxon>Amycolatopsis</taxon>
    </lineage>
</organism>
<feature type="transmembrane region" description="Helical" evidence="9">
    <location>
        <begin position="39"/>
        <end position="60"/>
    </location>
</feature>
<dbReference type="GO" id="GO:0005886">
    <property type="term" value="C:plasma membrane"/>
    <property type="evidence" value="ECO:0007669"/>
    <property type="project" value="UniProtKB-SubCell"/>
</dbReference>
<accession>A0A9W6VFX1</accession>
<dbReference type="PANTHER" id="PTHR42703:SF1">
    <property type="entry name" value="NA(+)_H(+) ANTIPORTER SUBUNIT D1"/>
    <property type="match status" value="1"/>
</dbReference>
<name>A0A9W6VFX1_9PSEU</name>
<dbReference type="AlphaFoldDB" id="A0A9W6VFX1"/>
<comment type="caution">
    <text evidence="11">The sequence shown here is derived from an EMBL/GenBank/DDBJ whole genome shotgun (WGS) entry which is preliminary data.</text>
</comment>
<comment type="similarity">
    <text evidence="2">Belongs to the CPA3 antiporters (TC 2.A.63) subunit D family.</text>
</comment>
<evidence type="ECO:0000256" key="5">
    <source>
        <dbReference type="ARBA" id="ARBA00022989"/>
    </source>
</evidence>
<keyword evidence="5 9" id="KW-1133">Transmembrane helix</keyword>
<feature type="transmembrane region" description="Helical" evidence="9">
    <location>
        <begin position="474"/>
        <end position="493"/>
    </location>
</feature>
<feature type="transmembrane region" description="Helical" evidence="9">
    <location>
        <begin position="250"/>
        <end position="271"/>
    </location>
</feature>
<evidence type="ECO:0000259" key="10">
    <source>
        <dbReference type="Pfam" id="PF00361"/>
    </source>
</evidence>
<gene>
    <name evidence="11" type="ORF">Atai01_67220</name>
</gene>
<feature type="transmembrane region" description="Helical" evidence="9">
    <location>
        <begin position="170"/>
        <end position="193"/>
    </location>
</feature>
<evidence type="ECO:0000313" key="11">
    <source>
        <dbReference type="EMBL" id="GLY70103.1"/>
    </source>
</evidence>
<keyword evidence="12" id="KW-1185">Reference proteome</keyword>
<feature type="transmembrane region" description="Helical" evidence="9">
    <location>
        <begin position="339"/>
        <end position="360"/>
    </location>
</feature>
<feature type="transmembrane region" description="Helical" evidence="9">
    <location>
        <begin position="80"/>
        <end position="106"/>
    </location>
</feature>
<dbReference type="Pfam" id="PF00361">
    <property type="entry name" value="Proton_antipo_M"/>
    <property type="match status" value="1"/>
</dbReference>
<feature type="domain" description="NADH:quinone oxidoreductase/Mrp antiporter transmembrane" evidence="10">
    <location>
        <begin position="136"/>
        <end position="423"/>
    </location>
</feature>
<evidence type="ECO:0000256" key="8">
    <source>
        <dbReference type="SAM" id="MobiDB-lite"/>
    </source>
</evidence>
<dbReference type="InterPro" id="IPR050586">
    <property type="entry name" value="CPA3_Na-H_Antiporter_D"/>
</dbReference>
<dbReference type="Proteomes" id="UP001165136">
    <property type="component" value="Unassembled WGS sequence"/>
</dbReference>
<feature type="transmembrane region" description="Helical" evidence="9">
    <location>
        <begin position="539"/>
        <end position="559"/>
    </location>
</feature>
<proteinExistence type="inferred from homology"/>
<feature type="transmembrane region" description="Helical" evidence="9">
    <location>
        <begin position="12"/>
        <end position="32"/>
    </location>
</feature>